<dbReference type="RefSeq" id="WP_123712505.1">
    <property type="nucleotide sequence ID" value="NZ_RKHR01000004.1"/>
</dbReference>
<reference evidence="1 2" key="1">
    <citation type="submission" date="2018-11" db="EMBL/GenBank/DDBJ databases">
        <title>Genomic Encyclopedia of Type Strains, Phase IV (KMG-IV): sequencing the most valuable type-strain genomes for metagenomic binning, comparative biology and taxonomic classification.</title>
        <authorList>
            <person name="Goeker M."/>
        </authorList>
    </citation>
    <scope>NUCLEOTIDE SEQUENCE [LARGE SCALE GENOMIC DNA]</scope>
    <source>
        <strain evidence="1 2">DSM 100316</strain>
    </source>
</reference>
<dbReference type="Proteomes" id="UP000275394">
    <property type="component" value="Unassembled WGS sequence"/>
</dbReference>
<evidence type="ECO:0000313" key="2">
    <source>
        <dbReference type="Proteomes" id="UP000275394"/>
    </source>
</evidence>
<dbReference type="EMBL" id="RKHR01000004">
    <property type="protein sequence ID" value="ROS01750.1"/>
    <property type="molecule type" value="Genomic_DNA"/>
</dbReference>
<evidence type="ECO:0008006" key="3">
    <source>
        <dbReference type="Google" id="ProtNLM"/>
    </source>
</evidence>
<evidence type="ECO:0000313" key="1">
    <source>
        <dbReference type="EMBL" id="ROS01750.1"/>
    </source>
</evidence>
<sequence length="188" mass="22114">MREQAEHHSKIIEQTQRWVEALIVGHNVCPFARREMQNNTIHYTIVEQRQLSVVLEAVIDECRRLDEHNEIETTLIILPSGFEGFYDYLHLVDLANQLLLEQDYESVYQLASMHPDYCFEGEAQDDAANYTNRSPYPMIHIIRESSMERALRNYKEPEGIPERNIDFARAKGQNFFVELLAECMNKHQ</sequence>
<dbReference type="Pfam" id="PF07209">
    <property type="entry name" value="DUF1415"/>
    <property type="match status" value="1"/>
</dbReference>
<gene>
    <name evidence="1" type="ORF">EDC56_2195</name>
</gene>
<accession>A0A3N2DPP0</accession>
<protein>
    <recommendedName>
        <fullName evidence="3">DUF1415 domain-containing protein</fullName>
    </recommendedName>
</protein>
<name>A0A3N2DPP0_9GAMM</name>
<organism evidence="1 2">
    <name type="scientific">Sinobacterium caligoides</name>
    <dbReference type="NCBI Taxonomy" id="933926"/>
    <lineage>
        <taxon>Bacteria</taxon>
        <taxon>Pseudomonadati</taxon>
        <taxon>Pseudomonadota</taxon>
        <taxon>Gammaproteobacteria</taxon>
        <taxon>Cellvibrionales</taxon>
        <taxon>Spongiibacteraceae</taxon>
        <taxon>Sinobacterium</taxon>
    </lineage>
</organism>
<keyword evidence="2" id="KW-1185">Reference proteome</keyword>
<comment type="caution">
    <text evidence="1">The sequence shown here is derived from an EMBL/GenBank/DDBJ whole genome shotgun (WGS) entry which is preliminary data.</text>
</comment>
<dbReference type="AlphaFoldDB" id="A0A3N2DPP0"/>
<proteinExistence type="predicted"/>
<dbReference type="InterPro" id="IPR009858">
    <property type="entry name" value="DUF1415"/>
</dbReference>
<dbReference type="OrthoDB" id="277390at2"/>